<comment type="similarity">
    <text evidence="1">Belongs to the universal stress protein A family.</text>
</comment>
<dbReference type="RefSeq" id="WP_173165443.1">
    <property type="nucleotide sequence ID" value="NZ_AP022871.1"/>
</dbReference>
<keyword evidence="4" id="KW-1185">Reference proteome</keyword>
<dbReference type="AlphaFoldDB" id="A0A6F8Z0L7"/>
<protein>
    <submittedName>
        <fullName evidence="3">Universal stress protein</fullName>
    </submittedName>
</protein>
<evidence type="ECO:0000256" key="1">
    <source>
        <dbReference type="ARBA" id="ARBA00008791"/>
    </source>
</evidence>
<dbReference type="PRINTS" id="PR01438">
    <property type="entry name" value="UNVRSLSTRESS"/>
</dbReference>
<dbReference type="InterPro" id="IPR014729">
    <property type="entry name" value="Rossmann-like_a/b/a_fold"/>
</dbReference>
<dbReference type="KEGG" id="psuu:Psuf_092050"/>
<feature type="domain" description="UspA" evidence="2">
    <location>
        <begin position="5"/>
        <end position="142"/>
    </location>
</feature>
<dbReference type="InterPro" id="IPR006015">
    <property type="entry name" value="Universal_stress_UspA"/>
</dbReference>
<dbReference type="Pfam" id="PF00582">
    <property type="entry name" value="Usp"/>
    <property type="match status" value="2"/>
</dbReference>
<dbReference type="Gene3D" id="3.40.50.620">
    <property type="entry name" value="HUPs"/>
    <property type="match status" value="2"/>
</dbReference>
<evidence type="ECO:0000313" key="4">
    <source>
        <dbReference type="Proteomes" id="UP000503011"/>
    </source>
</evidence>
<proteinExistence type="inferred from homology"/>
<dbReference type="Proteomes" id="UP000503011">
    <property type="component" value="Chromosome"/>
</dbReference>
<organism evidence="3 4">
    <name type="scientific">Phytohabitans suffuscus</name>
    <dbReference type="NCBI Taxonomy" id="624315"/>
    <lineage>
        <taxon>Bacteria</taxon>
        <taxon>Bacillati</taxon>
        <taxon>Actinomycetota</taxon>
        <taxon>Actinomycetes</taxon>
        <taxon>Micromonosporales</taxon>
        <taxon>Micromonosporaceae</taxon>
    </lineage>
</organism>
<gene>
    <name evidence="3" type="ORF">Psuf_092050</name>
</gene>
<evidence type="ECO:0000313" key="3">
    <source>
        <dbReference type="EMBL" id="BCB91892.1"/>
    </source>
</evidence>
<dbReference type="EMBL" id="AP022871">
    <property type="protein sequence ID" value="BCB91892.1"/>
    <property type="molecule type" value="Genomic_DNA"/>
</dbReference>
<reference evidence="3 4" key="2">
    <citation type="submission" date="2020-03" db="EMBL/GenBank/DDBJ databases">
        <authorList>
            <person name="Ichikawa N."/>
            <person name="Kimura A."/>
            <person name="Kitahashi Y."/>
            <person name="Uohara A."/>
        </authorList>
    </citation>
    <scope>NUCLEOTIDE SEQUENCE [LARGE SCALE GENOMIC DNA]</scope>
    <source>
        <strain evidence="3 4">NBRC 105367</strain>
    </source>
</reference>
<reference evidence="3 4" key="1">
    <citation type="submission" date="2020-03" db="EMBL/GenBank/DDBJ databases">
        <title>Whole genome shotgun sequence of Phytohabitans suffuscus NBRC 105367.</title>
        <authorList>
            <person name="Komaki H."/>
            <person name="Tamura T."/>
        </authorList>
    </citation>
    <scope>NUCLEOTIDE SEQUENCE [LARGE SCALE GENOMIC DNA]</scope>
    <source>
        <strain evidence="3 4">NBRC 105367</strain>
    </source>
</reference>
<feature type="domain" description="UspA" evidence="2">
    <location>
        <begin position="159"/>
        <end position="291"/>
    </location>
</feature>
<name>A0A6F8Z0L7_9ACTN</name>
<sequence length="298" mass="30983">MSTNPIVVGYDGSAGARAALGWALDEGARTGAPVTLMFVFEWLTVAGPIAPGPRSWPDHGFREDAQNLVDAAVTEAFRSHPAVAVTGDVVGGSPAVILRERSRDARLMVMGSRGQGGFADLLLGSTTVAVSAHAHCPVVVVPAAKTDEEQGGERPDGPVVAGVDGSDCAQLALGYAFEQAAGRHARLRVVRAWAPPAPRWRPSGYDLEEQATAERVELDELVAGWRGKYPEVEVSVDVVTGPAGSVMVDATRGAQLVVVGSRGLGGFRGLLLGSVSQQLLHHAHCPVAVVRELPAVAG</sequence>
<dbReference type="InterPro" id="IPR006016">
    <property type="entry name" value="UspA"/>
</dbReference>
<dbReference type="PANTHER" id="PTHR46553">
    <property type="entry name" value="ADENINE NUCLEOTIDE ALPHA HYDROLASES-LIKE SUPERFAMILY PROTEIN"/>
    <property type="match status" value="1"/>
</dbReference>
<dbReference type="PANTHER" id="PTHR46553:SF3">
    <property type="entry name" value="ADENINE NUCLEOTIDE ALPHA HYDROLASES-LIKE SUPERFAMILY PROTEIN"/>
    <property type="match status" value="1"/>
</dbReference>
<evidence type="ECO:0000259" key="2">
    <source>
        <dbReference type="Pfam" id="PF00582"/>
    </source>
</evidence>
<dbReference type="SUPFAM" id="SSF52402">
    <property type="entry name" value="Adenine nucleotide alpha hydrolases-like"/>
    <property type="match status" value="2"/>
</dbReference>
<accession>A0A6F8Z0L7</accession>